<keyword evidence="7" id="KW-1185">Reference proteome</keyword>
<dbReference type="InterPro" id="IPR026591">
    <property type="entry name" value="Sirtuin_cat_small_dom_sf"/>
</dbReference>
<sequence>MNAPTLEKRKIETQHMTLVSDINAGRETLSRLIHQSRHCVVFTGAGMSTESGIPDFRSPGGIWSRMDPIEFDEFVSDESTRLEDWRRRFEMNEQFSAADPNSGHHAIATLVGRGKVAAVITQNIDGLHQRAGCPSEIVIELHGNATFGACLNCGARHELDEVRAIIARSGLSPRCDSCGGLVKSAVINFGQAMPVEAMERALDLAETCDLFVVAGSSLAVQPAASLPLIASRQGAHLVIINRDPTPLDDAAEYVLRGNIGEFLEDIA</sequence>
<feature type="binding site" evidence="4">
    <location>
        <position position="153"/>
    </location>
    <ligand>
        <name>Zn(2+)</name>
        <dbReference type="ChEBI" id="CHEBI:29105"/>
    </ligand>
</feature>
<dbReference type="EC" id="2.3.1.286" evidence="1"/>
<dbReference type="GO" id="GO:0070403">
    <property type="term" value="F:NAD+ binding"/>
    <property type="evidence" value="ECO:0007669"/>
    <property type="project" value="InterPro"/>
</dbReference>
<protein>
    <recommendedName>
        <fullName evidence="1">protein acetyllysine N-acetyltransferase</fullName>
        <ecNumber evidence="1">2.3.1.286</ecNumber>
    </recommendedName>
</protein>
<reference evidence="6 7" key="1">
    <citation type="submission" date="2018-04" db="EMBL/GenBank/DDBJ databases">
        <title>Genomic Encyclopedia of Archaeal and Bacterial Type Strains, Phase II (KMG-II): from individual species to whole genera.</title>
        <authorList>
            <person name="Goeker M."/>
        </authorList>
    </citation>
    <scope>NUCLEOTIDE SEQUENCE [LARGE SCALE GENOMIC DNA]</scope>
    <source>
        <strain evidence="6 7">DSM 23382</strain>
    </source>
</reference>
<dbReference type="PANTHER" id="PTHR11085">
    <property type="entry name" value="NAD-DEPENDENT PROTEIN DEACYLASE SIRTUIN-5, MITOCHONDRIAL-RELATED"/>
    <property type="match status" value="1"/>
</dbReference>
<dbReference type="PANTHER" id="PTHR11085:SF4">
    <property type="entry name" value="NAD-DEPENDENT PROTEIN DEACYLASE"/>
    <property type="match status" value="1"/>
</dbReference>
<dbReference type="GO" id="GO:0046872">
    <property type="term" value="F:metal ion binding"/>
    <property type="evidence" value="ECO:0007669"/>
    <property type="project" value="UniProtKB-KW"/>
</dbReference>
<dbReference type="InterPro" id="IPR026590">
    <property type="entry name" value="Ssirtuin_cat_dom"/>
</dbReference>
<dbReference type="Gene3D" id="3.30.1600.10">
    <property type="entry name" value="SIR2/SIRT2 'Small Domain"/>
    <property type="match status" value="1"/>
</dbReference>
<dbReference type="AlphaFoldDB" id="A0A2T5VB83"/>
<evidence type="ECO:0000313" key="6">
    <source>
        <dbReference type="EMBL" id="PTW61008.1"/>
    </source>
</evidence>
<evidence type="ECO:0000313" key="7">
    <source>
        <dbReference type="Proteomes" id="UP000244081"/>
    </source>
</evidence>
<feature type="binding site" evidence="4">
    <location>
        <position position="150"/>
    </location>
    <ligand>
        <name>Zn(2+)</name>
        <dbReference type="ChEBI" id="CHEBI:29105"/>
    </ligand>
</feature>
<keyword evidence="4" id="KW-0862">Zinc</keyword>
<organism evidence="6 7">
    <name type="scientific">Breoghania corrubedonensis</name>
    <dbReference type="NCBI Taxonomy" id="665038"/>
    <lineage>
        <taxon>Bacteria</taxon>
        <taxon>Pseudomonadati</taxon>
        <taxon>Pseudomonadota</taxon>
        <taxon>Alphaproteobacteria</taxon>
        <taxon>Hyphomicrobiales</taxon>
        <taxon>Stappiaceae</taxon>
        <taxon>Breoghania</taxon>
    </lineage>
</organism>
<dbReference type="PROSITE" id="PS50305">
    <property type="entry name" value="SIRTUIN"/>
    <property type="match status" value="1"/>
</dbReference>
<dbReference type="Pfam" id="PF02146">
    <property type="entry name" value="SIR2"/>
    <property type="match status" value="1"/>
</dbReference>
<name>A0A2T5VB83_9HYPH</name>
<feature type="domain" description="Deacetylase sirtuin-type" evidence="5">
    <location>
        <begin position="18"/>
        <end position="267"/>
    </location>
</feature>
<feature type="binding site" evidence="4">
    <location>
        <position position="175"/>
    </location>
    <ligand>
        <name>Zn(2+)</name>
        <dbReference type="ChEBI" id="CHEBI:29105"/>
    </ligand>
</feature>
<evidence type="ECO:0000256" key="4">
    <source>
        <dbReference type="PROSITE-ProRule" id="PRU00236"/>
    </source>
</evidence>
<dbReference type="GO" id="GO:0017136">
    <property type="term" value="F:histone deacetylase activity, NAD-dependent"/>
    <property type="evidence" value="ECO:0007669"/>
    <property type="project" value="TreeGrafter"/>
</dbReference>
<dbReference type="InterPro" id="IPR003000">
    <property type="entry name" value="Sirtuin"/>
</dbReference>
<feature type="binding site" evidence="4">
    <location>
        <position position="178"/>
    </location>
    <ligand>
        <name>Zn(2+)</name>
        <dbReference type="ChEBI" id="CHEBI:29105"/>
    </ligand>
</feature>
<keyword evidence="3" id="KW-0520">NAD</keyword>
<evidence type="ECO:0000256" key="3">
    <source>
        <dbReference type="ARBA" id="ARBA00023027"/>
    </source>
</evidence>
<dbReference type="SUPFAM" id="SSF52467">
    <property type="entry name" value="DHS-like NAD/FAD-binding domain"/>
    <property type="match status" value="1"/>
</dbReference>
<gene>
    <name evidence="6" type="ORF">C8N35_103190</name>
</gene>
<evidence type="ECO:0000256" key="2">
    <source>
        <dbReference type="ARBA" id="ARBA00022679"/>
    </source>
</evidence>
<evidence type="ECO:0000259" key="5">
    <source>
        <dbReference type="PROSITE" id="PS50305"/>
    </source>
</evidence>
<dbReference type="EMBL" id="QAYG01000003">
    <property type="protein sequence ID" value="PTW61008.1"/>
    <property type="molecule type" value="Genomic_DNA"/>
</dbReference>
<feature type="active site" description="Proton acceptor" evidence="4">
    <location>
        <position position="142"/>
    </location>
</feature>
<dbReference type="Proteomes" id="UP000244081">
    <property type="component" value="Unassembled WGS sequence"/>
</dbReference>
<evidence type="ECO:0000256" key="1">
    <source>
        <dbReference type="ARBA" id="ARBA00012928"/>
    </source>
</evidence>
<accession>A0A2T5VB83</accession>
<keyword evidence="4" id="KW-0479">Metal-binding</keyword>
<dbReference type="Gene3D" id="3.40.50.1220">
    <property type="entry name" value="TPP-binding domain"/>
    <property type="match status" value="1"/>
</dbReference>
<proteinExistence type="predicted"/>
<dbReference type="InterPro" id="IPR029035">
    <property type="entry name" value="DHS-like_NAD/FAD-binding_dom"/>
</dbReference>
<dbReference type="InterPro" id="IPR050134">
    <property type="entry name" value="NAD-dep_sirtuin_deacylases"/>
</dbReference>
<keyword evidence="2" id="KW-0808">Transferase</keyword>
<comment type="caution">
    <text evidence="6">The sequence shown here is derived from an EMBL/GenBank/DDBJ whole genome shotgun (WGS) entry which is preliminary data.</text>
</comment>